<organism evidence="2 3">
    <name type="scientific">Senna tora</name>
    <dbReference type="NCBI Taxonomy" id="362788"/>
    <lineage>
        <taxon>Eukaryota</taxon>
        <taxon>Viridiplantae</taxon>
        <taxon>Streptophyta</taxon>
        <taxon>Embryophyta</taxon>
        <taxon>Tracheophyta</taxon>
        <taxon>Spermatophyta</taxon>
        <taxon>Magnoliopsida</taxon>
        <taxon>eudicotyledons</taxon>
        <taxon>Gunneridae</taxon>
        <taxon>Pentapetalae</taxon>
        <taxon>rosids</taxon>
        <taxon>fabids</taxon>
        <taxon>Fabales</taxon>
        <taxon>Fabaceae</taxon>
        <taxon>Caesalpinioideae</taxon>
        <taxon>Cassia clade</taxon>
        <taxon>Senna</taxon>
    </lineage>
</organism>
<protein>
    <submittedName>
        <fullName evidence="2">Uncharacterized protein</fullName>
    </submittedName>
</protein>
<dbReference type="EMBL" id="JAAIUW010000009">
    <property type="protein sequence ID" value="KAF7816448.1"/>
    <property type="molecule type" value="Genomic_DNA"/>
</dbReference>
<dbReference type="Proteomes" id="UP000634136">
    <property type="component" value="Unassembled WGS sequence"/>
</dbReference>
<feature type="compositionally biased region" description="Polar residues" evidence="1">
    <location>
        <begin position="1"/>
        <end position="17"/>
    </location>
</feature>
<sequence>MHGTLPTDTTSQLPTNAHHTTHTNVASSPLIPTLPISRAAPPYLCTNSPTHVLSPSKACPLAGSLPSTFIHDEDVAFQRLSSQKTPPQINDTSLKYPMVKDSTLSTSLDLQTCGQYPPPTPTQTYGQYPPPTPTQTYGQYPPPTPTQTYGPHPSPNPTSSLHPTNIPNPSIINFTTHTRDHQTEPIINPNSHPMSKYVNDLLVRAGLENSTSQKTPMVSGLKLSSLGSEPCADPSLYRSIVAHSLLLGVHNWSRSQPQPPHFIILPLLADGNIVRVSDHQGLKLMLQFQLHGDRRLAVGAVINSKIYIYQTFD</sequence>
<accession>A0A834T773</accession>
<name>A0A834T773_9FABA</name>
<proteinExistence type="predicted"/>
<gene>
    <name evidence="2" type="ORF">G2W53_030417</name>
</gene>
<evidence type="ECO:0000256" key="1">
    <source>
        <dbReference type="SAM" id="MobiDB-lite"/>
    </source>
</evidence>
<evidence type="ECO:0000313" key="2">
    <source>
        <dbReference type="EMBL" id="KAF7816448.1"/>
    </source>
</evidence>
<feature type="region of interest" description="Disordered" evidence="1">
    <location>
        <begin position="117"/>
        <end position="163"/>
    </location>
</feature>
<dbReference type="AlphaFoldDB" id="A0A834T773"/>
<evidence type="ECO:0000313" key="3">
    <source>
        <dbReference type="Proteomes" id="UP000634136"/>
    </source>
</evidence>
<keyword evidence="3" id="KW-1185">Reference proteome</keyword>
<comment type="caution">
    <text evidence="2">The sequence shown here is derived from an EMBL/GenBank/DDBJ whole genome shotgun (WGS) entry which is preliminary data.</text>
</comment>
<reference evidence="2" key="1">
    <citation type="submission" date="2020-09" db="EMBL/GenBank/DDBJ databases">
        <title>Genome-Enabled Discovery of Anthraquinone Biosynthesis in Senna tora.</title>
        <authorList>
            <person name="Kang S.-H."/>
            <person name="Pandey R.P."/>
            <person name="Lee C.-M."/>
            <person name="Sim J.-S."/>
            <person name="Jeong J.-T."/>
            <person name="Choi B.-S."/>
            <person name="Jung M."/>
            <person name="Ginzburg D."/>
            <person name="Zhao K."/>
            <person name="Won S.Y."/>
            <person name="Oh T.-J."/>
            <person name="Yu Y."/>
            <person name="Kim N.-H."/>
            <person name="Lee O.R."/>
            <person name="Lee T.-H."/>
            <person name="Bashyal P."/>
            <person name="Kim T.-S."/>
            <person name="Lee W.-H."/>
            <person name="Kawkins C."/>
            <person name="Kim C.-K."/>
            <person name="Kim J.S."/>
            <person name="Ahn B.O."/>
            <person name="Rhee S.Y."/>
            <person name="Sohng J.K."/>
        </authorList>
    </citation>
    <scope>NUCLEOTIDE SEQUENCE</scope>
    <source>
        <tissue evidence="2">Leaf</tissue>
    </source>
</reference>
<feature type="region of interest" description="Disordered" evidence="1">
    <location>
        <begin position="1"/>
        <end position="29"/>
    </location>
</feature>